<sequence length="120" mass="12537">MHIHEFARAAAAAVNAHDPAAVVALWAEPAAYHSPLTGAQSGLHALQEREEALFAAFSDLRATITPLGQEGDTGAMLVRFDGTHDGVYGGFAATGRVIDLEMIAVVTFDDHGRVAAELAA</sequence>
<dbReference type="InterPro" id="IPR032710">
    <property type="entry name" value="NTF2-like_dom_sf"/>
</dbReference>
<dbReference type="Proteomes" id="UP000233276">
    <property type="component" value="Chromosome"/>
</dbReference>
<dbReference type="RefSeq" id="WP_101305890.1">
    <property type="nucleotide sequence ID" value="NZ_CP025299.1"/>
</dbReference>
<dbReference type="AlphaFoldDB" id="A0A2K9D852"/>
<dbReference type="GO" id="GO:0030638">
    <property type="term" value="P:polyketide metabolic process"/>
    <property type="evidence" value="ECO:0007669"/>
    <property type="project" value="InterPro"/>
</dbReference>
<dbReference type="KEGG" id="mhos:CXR34_05990"/>
<evidence type="ECO:0000313" key="1">
    <source>
        <dbReference type="EMBL" id="AUG29062.1"/>
    </source>
</evidence>
<name>A0A2K9D852_9MICO</name>
<evidence type="ECO:0008006" key="3">
    <source>
        <dbReference type="Google" id="ProtNLM"/>
    </source>
</evidence>
<accession>A0A2K9D852</accession>
<gene>
    <name evidence="1" type="ORF">CXR34_05990</name>
</gene>
<dbReference type="Pfam" id="PF07366">
    <property type="entry name" value="SnoaL"/>
    <property type="match status" value="1"/>
</dbReference>
<dbReference type="InterPro" id="IPR009959">
    <property type="entry name" value="Cyclase_SnoaL-like"/>
</dbReference>
<dbReference type="EMBL" id="CP025299">
    <property type="protein sequence ID" value="AUG29062.1"/>
    <property type="molecule type" value="Genomic_DNA"/>
</dbReference>
<proteinExistence type="predicted"/>
<dbReference type="SUPFAM" id="SSF54427">
    <property type="entry name" value="NTF2-like"/>
    <property type="match status" value="1"/>
</dbReference>
<evidence type="ECO:0000313" key="2">
    <source>
        <dbReference type="Proteomes" id="UP000233276"/>
    </source>
</evidence>
<protein>
    <recommendedName>
        <fullName evidence="3">SnoaL-like domain-containing protein</fullName>
    </recommendedName>
</protein>
<dbReference type="Gene3D" id="3.10.450.50">
    <property type="match status" value="1"/>
</dbReference>
<reference evidence="1 2" key="1">
    <citation type="submission" date="2017-12" db="EMBL/GenBank/DDBJ databases">
        <title>Isolation and characterization of estrogens degradatiion strain Microbacterium hominis SJTG1.</title>
        <authorList>
            <person name="Xiong W."/>
            <person name="Yin C."/>
            <person name="Zheng D."/>
            <person name="Liang R."/>
        </authorList>
    </citation>
    <scope>NUCLEOTIDE SEQUENCE [LARGE SCALE GENOMIC DNA]</scope>
    <source>
        <strain evidence="1 2">SJTG1</strain>
    </source>
</reference>
<organism evidence="1 2">
    <name type="scientific">Microbacterium hominis</name>
    <dbReference type="NCBI Taxonomy" id="162426"/>
    <lineage>
        <taxon>Bacteria</taxon>
        <taxon>Bacillati</taxon>
        <taxon>Actinomycetota</taxon>
        <taxon>Actinomycetes</taxon>
        <taxon>Micrococcales</taxon>
        <taxon>Microbacteriaceae</taxon>
        <taxon>Microbacterium</taxon>
    </lineage>
</organism>